<dbReference type="Proteomes" id="UP000095286">
    <property type="component" value="Unplaced"/>
</dbReference>
<accession>A0AC35TP85</accession>
<reference evidence="2" key="1">
    <citation type="submission" date="2016-11" db="UniProtKB">
        <authorList>
            <consortium name="WormBaseParasite"/>
        </authorList>
    </citation>
    <scope>IDENTIFICATION</scope>
    <source>
        <strain evidence="2">KR3021</strain>
    </source>
</reference>
<dbReference type="WBParaSite" id="RSKR_0000297650.1">
    <property type="protein sequence ID" value="RSKR_0000297650.1"/>
    <property type="gene ID" value="RSKR_0000297650"/>
</dbReference>
<evidence type="ECO:0000313" key="1">
    <source>
        <dbReference type="Proteomes" id="UP000095286"/>
    </source>
</evidence>
<name>A0AC35TP85_9BILA</name>
<organism evidence="1 2">
    <name type="scientific">Rhabditophanes sp. KR3021</name>
    <dbReference type="NCBI Taxonomy" id="114890"/>
    <lineage>
        <taxon>Eukaryota</taxon>
        <taxon>Metazoa</taxon>
        <taxon>Ecdysozoa</taxon>
        <taxon>Nematoda</taxon>
        <taxon>Chromadorea</taxon>
        <taxon>Rhabditida</taxon>
        <taxon>Tylenchina</taxon>
        <taxon>Panagrolaimomorpha</taxon>
        <taxon>Strongyloidoidea</taxon>
        <taxon>Alloionematidae</taxon>
        <taxon>Rhabditophanes</taxon>
    </lineage>
</organism>
<sequence>MDTFEFREEVEELIKGVTGRFHWQEDESLKRIYSAYCFMEDDDTWYFGQNKGIYGILDRHEKEAATLMGGNSHLSAKLKIMSKIFKSDKKVGGKCLDGFAEGILLSGRDV</sequence>
<evidence type="ECO:0000313" key="2">
    <source>
        <dbReference type="WBParaSite" id="RSKR_0000297650.1"/>
    </source>
</evidence>
<proteinExistence type="predicted"/>
<protein>
    <submittedName>
        <fullName evidence="2">SCP2 domain-containing protein</fullName>
    </submittedName>
</protein>